<protein>
    <recommendedName>
        <fullName evidence="2">SRR1-like domain-containing protein</fullName>
    </recommendedName>
</protein>
<keyword evidence="4" id="KW-1185">Reference proteome</keyword>
<feature type="chain" id="PRO_5040430242" description="SRR1-like domain-containing protein" evidence="1">
    <location>
        <begin position="21"/>
        <end position="149"/>
    </location>
</feature>
<evidence type="ECO:0000313" key="4">
    <source>
        <dbReference type="Proteomes" id="UP000754883"/>
    </source>
</evidence>
<organism evidence="3 4">
    <name type="scientific">Clonostachys byssicola</name>
    <dbReference type="NCBI Taxonomy" id="160290"/>
    <lineage>
        <taxon>Eukaryota</taxon>
        <taxon>Fungi</taxon>
        <taxon>Dikarya</taxon>
        <taxon>Ascomycota</taxon>
        <taxon>Pezizomycotina</taxon>
        <taxon>Sordariomycetes</taxon>
        <taxon>Hypocreomycetidae</taxon>
        <taxon>Hypocreales</taxon>
        <taxon>Bionectriaceae</taxon>
        <taxon>Clonostachys</taxon>
    </lineage>
</organism>
<accession>A0A9N9UCR6</accession>
<dbReference type="PANTHER" id="PTHR42080">
    <property type="entry name" value="SRR1 DOMAIN-CONTAINING PROTEIN"/>
    <property type="match status" value="1"/>
</dbReference>
<dbReference type="PANTHER" id="PTHR42080:SF1">
    <property type="entry name" value="SRR1-LIKE DOMAIN-CONTAINING PROTEIN"/>
    <property type="match status" value="1"/>
</dbReference>
<evidence type="ECO:0000259" key="2">
    <source>
        <dbReference type="Pfam" id="PF07985"/>
    </source>
</evidence>
<dbReference type="InterPro" id="IPR012942">
    <property type="entry name" value="SRR1-like"/>
</dbReference>
<dbReference type="OrthoDB" id="5230585at2759"/>
<feature type="domain" description="SRR1-like" evidence="2">
    <location>
        <begin position="8"/>
        <end position="117"/>
    </location>
</feature>
<proteinExistence type="predicted"/>
<evidence type="ECO:0000256" key="1">
    <source>
        <dbReference type="SAM" id="SignalP"/>
    </source>
</evidence>
<comment type="caution">
    <text evidence="3">The sequence shown here is derived from an EMBL/GenBank/DDBJ whole genome shotgun (WGS) entry which is preliminary data.</text>
</comment>
<reference evidence="4" key="1">
    <citation type="submission" date="2019-06" db="EMBL/GenBank/DDBJ databases">
        <authorList>
            <person name="Broberg M."/>
        </authorList>
    </citation>
    <scope>NUCLEOTIDE SEQUENCE [LARGE SCALE GENOMIC DNA]</scope>
</reference>
<dbReference type="EMBL" id="CABFNO020001443">
    <property type="protein sequence ID" value="CAG9988014.1"/>
    <property type="molecule type" value="Genomic_DNA"/>
</dbReference>
<name>A0A9N9UCR6_9HYPO</name>
<sequence>MPTHLLFKVVCFGLGSLGWSIEIEDERYVPADRVYSAIVQHAAALTIAKVIGKRLHVGGLTVFCQDPIYNNADKRVLAESGIQVVDGRGGLAFTYIDENTFVLSYHPNIPVKQVVANLRLYLYPKVKKHLATTKASSSTTTPCLPTKNW</sequence>
<keyword evidence="1" id="KW-0732">Signal</keyword>
<reference evidence="3 4" key="2">
    <citation type="submission" date="2021-10" db="EMBL/GenBank/DDBJ databases">
        <authorList>
            <person name="Piombo E."/>
        </authorList>
    </citation>
    <scope>NUCLEOTIDE SEQUENCE [LARGE SCALE GENOMIC DNA]</scope>
</reference>
<dbReference type="AlphaFoldDB" id="A0A9N9UCR6"/>
<dbReference type="Proteomes" id="UP000754883">
    <property type="component" value="Unassembled WGS sequence"/>
</dbReference>
<evidence type="ECO:0000313" key="3">
    <source>
        <dbReference type="EMBL" id="CAG9988014.1"/>
    </source>
</evidence>
<gene>
    <name evidence="3" type="ORF">CBYS24578_00010655</name>
</gene>
<dbReference type="Pfam" id="PF07985">
    <property type="entry name" value="SRR1"/>
    <property type="match status" value="1"/>
</dbReference>
<feature type="signal peptide" evidence="1">
    <location>
        <begin position="1"/>
        <end position="20"/>
    </location>
</feature>